<evidence type="ECO:0000256" key="1">
    <source>
        <dbReference type="SAM" id="SignalP"/>
    </source>
</evidence>
<dbReference type="AlphaFoldDB" id="A0A8H3ZEA1"/>
<comment type="caution">
    <text evidence="2">The sequence shown here is derived from an EMBL/GenBank/DDBJ whole genome shotgun (WGS) entry which is preliminary data.</text>
</comment>
<protein>
    <submittedName>
        <fullName evidence="2">Uncharacterized protein</fullName>
    </submittedName>
</protein>
<dbReference type="Proteomes" id="UP000434172">
    <property type="component" value="Unassembled WGS sequence"/>
</dbReference>
<sequence length="120" mass="12462">MRLTILSLSAFIVASAAQTTTCAVVDPSVDHSKWYTPRSGSCTTTDGVTSCSESTIAAYFSAPGCNNAGTVRIKSTSETRTIVLLKGTGGAVVGYYVDAGKECTASVGIKDISSFSTYRI</sequence>
<dbReference type="OrthoDB" id="10286075at2759"/>
<accession>A0A8H3ZEA1</accession>
<keyword evidence="1" id="KW-0732">Signal</keyword>
<dbReference type="EMBL" id="WOWK01000162">
    <property type="protein sequence ID" value="KAF0316374.1"/>
    <property type="molecule type" value="Genomic_DNA"/>
</dbReference>
<name>A0A8H3ZEA1_9PEZI</name>
<organism evidence="2 3">
    <name type="scientific">Colletotrichum asianum</name>
    <dbReference type="NCBI Taxonomy" id="702518"/>
    <lineage>
        <taxon>Eukaryota</taxon>
        <taxon>Fungi</taxon>
        <taxon>Dikarya</taxon>
        <taxon>Ascomycota</taxon>
        <taxon>Pezizomycotina</taxon>
        <taxon>Sordariomycetes</taxon>
        <taxon>Hypocreomycetidae</taxon>
        <taxon>Glomerellales</taxon>
        <taxon>Glomerellaceae</taxon>
        <taxon>Colletotrichum</taxon>
        <taxon>Colletotrichum gloeosporioides species complex</taxon>
    </lineage>
</organism>
<evidence type="ECO:0000313" key="3">
    <source>
        <dbReference type="Proteomes" id="UP000434172"/>
    </source>
</evidence>
<keyword evidence="3" id="KW-1185">Reference proteome</keyword>
<feature type="chain" id="PRO_5034142351" evidence="1">
    <location>
        <begin position="18"/>
        <end position="120"/>
    </location>
</feature>
<evidence type="ECO:0000313" key="2">
    <source>
        <dbReference type="EMBL" id="KAF0316374.1"/>
    </source>
</evidence>
<reference evidence="2 3" key="1">
    <citation type="submission" date="2019-12" db="EMBL/GenBank/DDBJ databases">
        <title>A genome sequence resource for the geographically widespread anthracnose pathogen Colletotrichum asianum.</title>
        <authorList>
            <person name="Meng Y."/>
        </authorList>
    </citation>
    <scope>NUCLEOTIDE SEQUENCE [LARGE SCALE GENOMIC DNA]</scope>
    <source>
        <strain evidence="2 3">ICMP 18580</strain>
    </source>
</reference>
<proteinExistence type="predicted"/>
<feature type="signal peptide" evidence="1">
    <location>
        <begin position="1"/>
        <end position="17"/>
    </location>
</feature>
<gene>
    <name evidence="2" type="ORF">GQ607_016409</name>
</gene>